<evidence type="ECO:0000256" key="2">
    <source>
        <dbReference type="ARBA" id="ARBA00022475"/>
    </source>
</evidence>
<reference evidence="9 10" key="1">
    <citation type="journal article" date="2019" name="Int. J. Syst. Evol. Microbiol.">
        <title>The Global Catalogue of Microorganisms (GCM) 10K type strain sequencing project: providing services to taxonomists for standard genome sequencing and annotation.</title>
        <authorList>
            <consortium name="The Broad Institute Genomics Platform"/>
            <consortium name="The Broad Institute Genome Sequencing Center for Infectious Disease"/>
            <person name="Wu L."/>
            <person name="Ma J."/>
        </authorList>
    </citation>
    <scope>NUCLEOTIDE SEQUENCE [LARGE SCALE GENOMIC DNA]</scope>
    <source>
        <strain evidence="9 10">GX26</strain>
    </source>
</reference>
<dbReference type="AlphaFoldDB" id="A0ABD5VKT7"/>
<comment type="caution">
    <text evidence="9">The sequence shown here is derived from an EMBL/GenBank/DDBJ whole genome shotgun (WGS) entry which is preliminary data.</text>
</comment>
<dbReference type="EMBL" id="JBHSXN010000003">
    <property type="protein sequence ID" value="MFC6954672.1"/>
    <property type="molecule type" value="Genomic_DNA"/>
</dbReference>
<gene>
    <name evidence="9" type="ORF">ACFQGB_17540</name>
</gene>
<evidence type="ECO:0000256" key="7">
    <source>
        <dbReference type="SAM" id="Phobius"/>
    </source>
</evidence>
<feature type="transmembrane region" description="Helical" evidence="7">
    <location>
        <begin position="88"/>
        <end position="114"/>
    </location>
</feature>
<protein>
    <submittedName>
        <fullName evidence="9">MnhB domain-containing protein</fullName>
    </submittedName>
</protein>
<name>A0ABD5VKT7_9EURY</name>
<evidence type="ECO:0000256" key="1">
    <source>
        <dbReference type="ARBA" id="ARBA00004651"/>
    </source>
</evidence>
<evidence type="ECO:0000313" key="10">
    <source>
        <dbReference type="Proteomes" id="UP001596395"/>
    </source>
</evidence>
<feature type="transmembrane region" description="Helical" evidence="7">
    <location>
        <begin position="126"/>
        <end position="149"/>
    </location>
</feature>
<dbReference type="Pfam" id="PF04039">
    <property type="entry name" value="MnhB"/>
    <property type="match status" value="1"/>
</dbReference>
<dbReference type="Proteomes" id="UP001596395">
    <property type="component" value="Unassembled WGS sequence"/>
</dbReference>
<feature type="transmembrane region" description="Helical" evidence="7">
    <location>
        <begin position="57"/>
        <end position="76"/>
    </location>
</feature>
<dbReference type="InterPro" id="IPR050622">
    <property type="entry name" value="CPA3_antiporter_subunitB"/>
</dbReference>
<keyword evidence="10" id="KW-1185">Reference proteome</keyword>
<sequence length="184" mass="19029">MSERPRREDADEATTRTRIEFTDSPVVTTTVRLFAPFVLTYGLFTLFHGTASVGGGFQGGVVGGAMIITVAFAFGIRRTAEWLDERALVALVVAGPIVFGVVALAGLASGGAFLQLDVLPIPKATVYATEAIEIGIGATVSAVIVVLFLRIADGYREPDVETPADLEAPGDVAPSSGAGGSSDD</sequence>
<feature type="region of interest" description="Disordered" evidence="6">
    <location>
        <begin position="160"/>
        <end position="184"/>
    </location>
</feature>
<dbReference type="InterPro" id="IPR007182">
    <property type="entry name" value="MnhB"/>
</dbReference>
<evidence type="ECO:0000313" key="9">
    <source>
        <dbReference type="EMBL" id="MFC6954672.1"/>
    </source>
</evidence>
<feature type="domain" description="Na+/H+ antiporter MnhB subunit-related protein" evidence="8">
    <location>
        <begin position="26"/>
        <end position="145"/>
    </location>
</feature>
<keyword evidence="5 7" id="KW-0472">Membrane</keyword>
<dbReference type="PANTHER" id="PTHR33932:SF4">
    <property type="entry name" value="NA(+)_H(+) ANTIPORTER SUBUNIT B"/>
    <property type="match status" value="1"/>
</dbReference>
<dbReference type="RefSeq" id="WP_336351609.1">
    <property type="nucleotide sequence ID" value="NZ_JAZAQL010000003.1"/>
</dbReference>
<keyword evidence="2" id="KW-1003">Cell membrane</keyword>
<feature type="transmembrane region" description="Helical" evidence="7">
    <location>
        <begin position="33"/>
        <end position="51"/>
    </location>
</feature>
<evidence type="ECO:0000256" key="3">
    <source>
        <dbReference type="ARBA" id="ARBA00022692"/>
    </source>
</evidence>
<proteinExistence type="predicted"/>
<evidence type="ECO:0000259" key="8">
    <source>
        <dbReference type="Pfam" id="PF04039"/>
    </source>
</evidence>
<dbReference type="PANTHER" id="PTHR33932">
    <property type="entry name" value="NA(+)/H(+) ANTIPORTER SUBUNIT B"/>
    <property type="match status" value="1"/>
</dbReference>
<keyword evidence="3 7" id="KW-0812">Transmembrane</keyword>
<dbReference type="GO" id="GO:0005886">
    <property type="term" value="C:plasma membrane"/>
    <property type="evidence" value="ECO:0007669"/>
    <property type="project" value="UniProtKB-SubCell"/>
</dbReference>
<organism evidence="9 10">
    <name type="scientific">Halorubellus litoreus</name>
    <dbReference type="NCBI Taxonomy" id="755308"/>
    <lineage>
        <taxon>Archaea</taxon>
        <taxon>Methanobacteriati</taxon>
        <taxon>Methanobacteriota</taxon>
        <taxon>Stenosarchaea group</taxon>
        <taxon>Halobacteria</taxon>
        <taxon>Halobacteriales</taxon>
        <taxon>Halorubellaceae</taxon>
        <taxon>Halorubellus</taxon>
    </lineage>
</organism>
<evidence type="ECO:0000256" key="6">
    <source>
        <dbReference type="SAM" id="MobiDB-lite"/>
    </source>
</evidence>
<comment type="subcellular location">
    <subcellularLocation>
        <location evidence="1">Cell membrane</location>
        <topology evidence="1">Multi-pass membrane protein</topology>
    </subcellularLocation>
</comment>
<accession>A0ABD5VKT7</accession>
<dbReference type="NCBIfam" id="NF009160">
    <property type="entry name" value="PRK12505.1"/>
    <property type="match status" value="1"/>
</dbReference>
<evidence type="ECO:0000256" key="5">
    <source>
        <dbReference type="ARBA" id="ARBA00023136"/>
    </source>
</evidence>
<evidence type="ECO:0000256" key="4">
    <source>
        <dbReference type="ARBA" id="ARBA00022989"/>
    </source>
</evidence>
<keyword evidence="4 7" id="KW-1133">Transmembrane helix</keyword>